<proteinExistence type="predicted"/>
<sequence>MEALRQIACVSGAGMDTQQQQSFSNQGRVFMMKKGRAEYCCDDLARKKKKKEKVVIKKKLKLLKGLSKDLSTFSGMGFTVDQNNDLVAQVRGKMISEAAEVLLKQLEQVRAEEKELKRKRKQEKAKLKSQIPSLLASLESSDSESECEEEELMRVGCLAEEAVTSGENKQNVFQGRSLQIQNEDSYTKRIQVCMGNKCKKSGGGALLEEFQRVTAVEGALNVDVVGCKCMGKCKNGPNVRLYNSVDDTPANPLFIGVGLEDVGGIVANFFVPHTTNDLGLNPASL</sequence>
<evidence type="ECO:0008006" key="4">
    <source>
        <dbReference type="Google" id="ProtNLM"/>
    </source>
</evidence>
<name>A0ABQ8GZX0_9ROSI</name>
<dbReference type="InterPro" id="IPR036249">
    <property type="entry name" value="Thioredoxin-like_sf"/>
</dbReference>
<evidence type="ECO:0000313" key="2">
    <source>
        <dbReference type="EMBL" id="KAH7526824.1"/>
    </source>
</evidence>
<dbReference type="EMBL" id="JAFEMO010000086">
    <property type="protein sequence ID" value="KAH7526824.1"/>
    <property type="molecule type" value="Genomic_DNA"/>
</dbReference>
<evidence type="ECO:0000313" key="3">
    <source>
        <dbReference type="Proteomes" id="UP000827721"/>
    </source>
</evidence>
<dbReference type="SUPFAM" id="SSF52833">
    <property type="entry name" value="Thioredoxin-like"/>
    <property type="match status" value="1"/>
</dbReference>
<keyword evidence="3" id="KW-1185">Reference proteome</keyword>
<feature type="coiled-coil region" evidence="1">
    <location>
        <begin position="96"/>
        <end position="130"/>
    </location>
</feature>
<comment type="caution">
    <text evidence="2">The sequence shown here is derived from an EMBL/GenBank/DDBJ whole genome shotgun (WGS) entry which is preliminary data.</text>
</comment>
<accession>A0ABQ8GZX0</accession>
<gene>
    <name evidence="2" type="ORF">JRO89_XSUnG0049200</name>
</gene>
<dbReference type="Proteomes" id="UP000827721">
    <property type="component" value="Unassembled WGS sequence"/>
</dbReference>
<keyword evidence="1" id="KW-0175">Coiled coil</keyword>
<reference evidence="2 3" key="1">
    <citation type="submission" date="2021-02" db="EMBL/GenBank/DDBJ databases">
        <title>Plant Genome Project.</title>
        <authorList>
            <person name="Zhang R.-G."/>
        </authorList>
    </citation>
    <scope>NUCLEOTIDE SEQUENCE [LARGE SCALE GENOMIC DNA]</scope>
    <source>
        <tissue evidence="2">Leaves</tissue>
    </source>
</reference>
<dbReference type="Gene3D" id="3.40.30.10">
    <property type="entry name" value="Glutaredoxin"/>
    <property type="match status" value="1"/>
</dbReference>
<evidence type="ECO:0000256" key="1">
    <source>
        <dbReference type="SAM" id="Coils"/>
    </source>
</evidence>
<dbReference type="CDD" id="cd02980">
    <property type="entry name" value="TRX_Fd_family"/>
    <property type="match status" value="1"/>
</dbReference>
<organism evidence="2 3">
    <name type="scientific">Xanthoceras sorbifolium</name>
    <dbReference type="NCBI Taxonomy" id="99658"/>
    <lineage>
        <taxon>Eukaryota</taxon>
        <taxon>Viridiplantae</taxon>
        <taxon>Streptophyta</taxon>
        <taxon>Embryophyta</taxon>
        <taxon>Tracheophyta</taxon>
        <taxon>Spermatophyta</taxon>
        <taxon>Magnoliopsida</taxon>
        <taxon>eudicotyledons</taxon>
        <taxon>Gunneridae</taxon>
        <taxon>Pentapetalae</taxon>
        <taxon>rosids</taxon>
        <taxon>malvids</taxon>
        <taxon>Sapindales</taxon>
        <taxon>Sapindaceae</taxon>
        <taxon>Xanthoceroideae</taxon>
        <taxon>Xanthoceras</taxon>
    </lineage>
</organism>
<protein>
    <recommendedName>
        <fullName evidence="4">Diacylglycerol O-acyltransferase 3</fullName>
    </recommendedName>
</protein>